<evidence type="ECO:0000313" key="1">
    <source>
        <dbReference type="EMBL" id="MCI26344.1"/>
    </source>
</evidence>
<keyword evidence="2" id="KW-1185">Reference proteome</keyword>
<evidence type="ECO:0000313" key="2">
    <source>
        <dbReference type="Proteomes" id="UP000265520"/>
    </source>
</evidence>
<feature type="non-terminal residue" evidence="1">
    <location>
        <position position="179"/>
    </location>
</feature>
<comment type="caution">
    <text evidence="1">The sequence shown here is derived from an EMBL/GenBank/DDBJ whole genome shotgun (WGS) entry which is preliminary data.</text>
</comment>
<dbReference type="EMBL" id="LXQA010152688">
    <property type="protein sequence ID" value="MCI26344.1"/>
    <property type="molecule type" value="Genomic_DNA"/>
</dbReference>
<feature type="non-terminal residue" evidence="1">
    <location>
        <position position="1"/>
    </location>
</feature>
<accession>A0A392QR86</accession>
<dbReference type="Proteomes" id="UP000265520">
    <property type="component" value="Unassembled WGS sequence"/>
</dbReference>
<proteinExistence type="predicted"/>
<sequence length="179" mass="19964">SAQNPLKQTPQIAYPRLLSEILYQCALTDRIERAQVWDLLEEQLASFINGNTLVNIRLVNSKSLKYPTQPLLERRTKEPIPENPTVLFSNEPPDVILENMRLMKAEGIIITGADIAKVSPDDKQKKRKRIVKVKQEKVIEVKTSGNTSASGAEAFKAKFTEDKKATETAATEDIGASET</sequence>
<organism evidence="1 2">
    <name type="scientific">Trifolium medium</name>
    <dbReference type="NCBI Taxonomy" id="97028"/>
    <lineage>
        <taxon>Eukaryota</taxon>
        <taxon>Viridiplantae</taxon>
        <taxon>Streptophyta</taxon>
        <taxon>Embryophyta</taxon>
        <taxon>Tracheophyta</taxon>
        <taxon>Spermatophyta</taxon>
        <taxon>Magnoliopsida</taxon>
        <taxon>eudicotyledons</taxon>
        <taxon>Gunneridae</taxon>
        <taxon>Pentapetalae</taxon>
        <taxon>rosids</taxon>
        <taxon>fabids</taxon>
        <taxon>Fabales</taxon>
        <taxon>Fabaceae</taxon>
        <taxon>Papilionoideae</taxon>
        <taxon>50 kb inversion clade</taxon>
        <taxon>NPAAA clade</taxon>
        <taxon>Hologalegina</taxon>
        <taxon>IRL clade</taxon>
        <taxon>Trifolieae</taxon>
        <taxon>Trifolium</taxon>
    </lineage>
</organism>
<name>A0A392QR86_9FABA</name>
<dbReference type="AlphaFoldDB" id="A0A392QR86"/>
<reference evidence="1 2" key="1">
    <citation type="journal article" date="2018" name="Front. Plant Sci.">
        <title>Red Clover (Trifolium pratense) and Zigzag Clover (T. medium) - A Picture of Genomic Similarities and Differences.</title>
        <authorList>
            <person name="Dluhosova J."/>
            <person name="Istvanek J."/>
            <person name="Nedelnik J."/>
            <person name="Repkova J."/>
        </authorList>
    </citation>
    <scope>NUCLEOTIDE SEQUENCE [LARGE SCALE GENOMIC DNA]</scope>
    <source>
        <strain evidence="2">cv. 10/8</strain>
        <tissue evidence="1">Leaf</tissue>
    </source>
</reference>
<protein>
    <submittedName>
        <fullName evidence="1">Uncharacterized protein</fullName>
    </submittedName>
</protein>